<protein>
    <submittedName>
        <fullName evidence="1">Uncharacterized protein</fullName>
    </submittedName>
</protein>
<gene>
    <name evidence="1" type="ORF">RJ640_003402</name>
</gene>
<accession>A0AA88RLL5</accession>
<dbReference type="Proteomes" id="UP001187471">
    <property type="component" value="Unassembled WGS sequence"/>
</dbReference>
<organism evidence="1 2">
    <name type="scientific">Escallonia rubra</name>
    <dbReference type="NCBI Taxonomy" id="112253"/>
    <lineage>
        <taxon>Eukaryota</taxon>
        <taxon>Viridiplantae</taxon>
        <taxon>Streptophyta</taxon>
        <taxon>Embryophyta</taxon>
        <taxon>Tracheophyta</taxon>
        <taxon>Spermatophyta</taxon>
        <taxon>Magnoliopsida</taxon>
        <taxon>eudicotyledons</taxon>
        <taxon>Gunneridae</taxon>
        <taxon>Pentapetalae</taxon>
        <taxon>asterids</taxon>
        <taxon>campanulids</taxon>
        <taxon>Escalloniales</taxon>
        <taxon>Escalloniaceae</taxon>
        <taxon>Escallonia</taxon>
    </lineage>
</organism>
<evidence type="ECO:0000313" key="2">
    <source>
        <dbReference type="Proteomes" id="UP001187471"/>
    </source>
</evidence>
<evidence type="ECO:0000313" key="1">
    <source>
        <dbReference type="EMBL" id="KAK2987924.1"/>
    </source>
</evidence>
<dbReference type="EMBL" id="JAVXUO010000923">
    <property type="protein sequence ID" value="KAK2987924.1"/>
    <property type="molecule type" value="Genomic_DNA"/>
</dbReference>
<name>A0AA88RLL5_9ASTE</name>
<proteinExistence type="predicted"/>
<keyword evidence="2" id="KW-1185">Reference proteome</keyword>
<comment type="caution">
    <text evidence="1">The sequence shown here is derived from an EMBL/GenBank/DDBJ whole genome shotgun (WGS) entry which is preliminary data.</text>
</comment>
<sequence>MHRENLMVDVICFLCMEKNLLKSHGRCDLHPLHGEEPVVSILRSQGPCLRFAVTGACRPGQARGTLFEHYVP</sequence>
<reference evidence="1" key="1">
    <citation type="submission" date="2022-12" db="EMBL/GenBank/DDBJ databases">
        <title>Draft genome assemblies for two species of Escallonia (Escalloniales).</title>
        <authorList>
            <person name="Chanderbali A."/>
            <person name="Dervinis C."/>
            <person name="Anghel I."/>
            <person name="Soltis D."/>
            <person name="Soltis P."/>
            <person name="Zapata F."/>
        </authorList>
    </citation>
    <scope>NUCLEOTIDE SEQUENCE</scope>
    <source>
        <strain evidence="1">UCBG92.1500</strain>
        <tissue evidence="1">Leaf</tissue>
    </source>
</reference>
<dbReference type="AlphaFoldDB" id="A0AA88RLL5"/>